<reference evidence="2" key="1">
    <citation type="journal article" date="2017" name="Genome Announc.">
        <title>Draft Genome Sequence of Terrimicrobium sacchariphilum NM-5T, a Facultative Anaerobic Soil Bacterium of the Class Spartobacteria.</title>
        <authorList>
            <person name="Qiu Y.L."/>
            <person name="Tourlousse D.M."/>
            <person name="Matsuura N."/>
            <person name="Ohashi A."/>
            <person name="Sekiguchi Y."/>
        </authorList>
    </citation>
    <scope>NUCLEOTIDE SEQUENCE [LARGE SCALE GENOMIC DNA]</scope>
    <source>
        <strain evidence="2">NM-5</strain>
    </source>
</reference>
<dbReference type="EMBL" id="BDCO01000002">
    <property type="protein sequence ID" value="GAT33410.1"/>
    <property type="molecule type" value="Genomic_DNA"/>
</dbReference>
<sequence length="289" mass="32226">MTLKDVVSVLNFAAFRPEPDDPSASWRRRFPTHRTVLVGVGKASLGWRGVLKNGRFTEGGLIRGELKELINQASIQIKDLADDGWCAVSLNTRYVISLETNLSRRPGSEDVIKTTPRNVLGARYERGKRYAVTHNPETNASILLSTDEDYIKKLEGMLKEAGLSIGRVCCGSYVLLRHALSATNSTRSGEKTATCFYVVCCMGAVCALVQDQDRWLELRSRTDVYEDTLDPVIDLVTPFKQRVAPESEIVLICDQPYEGLAEALQELFTGHKITDLSQPDLLWSLIAQY</sequence>
<accession>A0A146G778</accession>
<keyword evidence="2" id="KW-1185">Reference proteome</keyword>
<name>A0A146G778_TERSA</name>
<gene>
    <name evidence="1" type="ORF">TSACC_21826</name>
</gene>
<dbReference type="InParanoid" id="A0A146G778"/>
<dbReference type="STRING" id="690879.TSACC_21826"/>
<dbReference type="Proteomes" id="UP000076023">
    <property type="component" value="Unassembled WGS sequence"/>
</dbReference>
<dbReference type="RefSeq" id="WP_075079144.1">
    <property type="nucleotide sequence ID" value="NZ_BDCO01000002.1"/>
</dbReference>
<evidence type="ECO:0000313" key="2">
    <source>
        <dbReference type="Proteomes" id="UP000076023"/>
    </source>
</evidence>
<dbReference type="AlphaFoldDB" id="A0A146G778"/>
<comment type="caution">
    <text evidence="1">The sequence shown here is derived from an EMBL/GenBank/DDBJ whole genome shotgun (WGS) entry which is preliminary data.</text>
</comment>
<dbReference type="OrthoDB" id="182339at2"/>
<organism evidence="1 2">
    <name type="scientific">Terrimicrobium sacchariphilum</name>
    <dbReference type="NCBI Taxonomy" id="690879"/>
    <lineage>
        <taxon>Bacteria</taxon>
        <taxon>Pseudomonadati</taxon>
        <taxon>Verrucomicrobiota</taxon>
        <taxon>Terrimicrobiia</taxon>
        <taxon>Terrimicrobiales</taxon>
        <taxon>Terrimicrobiaceae</taxon>
        <taxon>Terrimicrobium</taxon>
    </lineage>
</organism>
<proteinExistence type="predicted"/>
<protein>
    <submittedName>
        <fullName evidence="1">Uncharacterized protein</fullName>
    </submittedName>
</protein>
<evidence type="ECO:0000313" key="1">
    <source>
        <dbReference type="EMBL" id="GAT33410.1"/>
    </source>
</evidence>